<evidence type="ECO:0000313" key="3">
    <source>
        <dbReference type="Proteomes" id="UP000477849"/>
    </source>
</evidence>
<evidence type="ECO:0000256" key="1">
    <source>
        <dbReference type="SAM" id="Phobius"/>
    </source>
</evidence>
<keyword evidence="1" id="KW-0812">Transmembrane</keyword>
<organism evidence="2 3">
    <name type="scientific">Rhizobium daejeonense</name>
    <dbReference type="NCBI Taxonomy" id="240521"/>
    <lineage>
        <taxon>Bacteria</taxon>
        <taxon>Pseudomonadati</taxon>
        <taxon>Pseudomonadota</taxon>
        <taxon>Alphaproteobacteria</taxon>
        <taxon>Hyphomicrobiales</taxon>
        <taxon>Rhizobiaceae</taxon>
        <taxon>Rhizobium/Agrobacterium group</taxon>
        <taxon>Rhizobium</taxon>
    </lineage>
</organism>
<comment type="caution">
    <text evidence="2">The sequence shown here is derived from an EMBL/GenBank/DDBJ whole genome shotgun (WGS) entry which is preliminary data.</text>
</comment>
<proteinExistence type="predicted"/>
<name>A0A6M1RNJ9_9HYPH</name>
<dbReference type="RefSeq" id="WP_163899694.1">
    <property type="nucleotide sequence ID" value="NZ_CP048427.1"/>
</dbReference>
<protein>
    <submittedName>
        <fullName evidence="2">DUF2065 domain-containing protein</fullName>
    </submittedName>
</protein>
<evidence type="ECO:0000313" key="2">
    <source>
        <dbReference type="EMBL" id="NGO62852.1"/>
    </source>
</evidence>
<reference evidence="2 3" key="1">
    <citation type="submission" date="2020-02" db="EMBL/GenBank/DDBJ databases">
        <title>Genome sequence of the type strain CCBAU10050 of Rhizobium daejeonense.</title>
        <authorList>
            <person name="Gao J."/>
            <person name="Sun J."/>
        </authorList>
    </citation>
    <scope>NUCLEOTIDE SEQUENCE [LARGE SCALE GENOMIC DNA]</scope>
    <source>
        <strain evidence="2 3">CCBAU10050</strain>
    </source>
</reference>
<dbReference type="InterPro" id="IPR019201">
    <property type="entry name" value="DUF2065"/>
</dbReference>
<keyword evidence="1" id="KW-0472">Membrane</keyword>
<feature type="transmembrane region" description="Helical" evidence="1">
    <location>
        <begin position="39"/>
        <end position="59"/>
    </location>
</feature>
<dbReference type="Proteomes" id="UP000477849">
    <property type="component" value="Unassembled WGS sequence"/>
</dbReference>
<sequence>MSDFLTGVAFFLIIEGLVYALAPRLLVRMAKLLPDIPEGQLRLSGLVAIAFGVALVWLLRG</sequence>
<accession>A0A6M1RNJ9</accession>
<keyword evidence="3" id="KW-1185">Reference proteome</keyword>
<dbReference type="Pfam" id="PF09838">
    <property type="entry name" value="DUF2065"/>
    <property type="match status" value="1"/>
</dbReference>
<gene>
    <name evidence="2" type="ORF">G6N76_04140</name>
</gene>
<dbReference type="AlphaFoldDB" id="A0A6M1RNJ9"/>
<keyword evidence="1" id="KW-1133">Transmembrane helix</keyword>
<dbReference type="EMBL" id="JAAKZH010000001">
    <property type="protein sequence ID" value="NGO62852.1"/>
    <property type="molecule type" value="Genomic_DNA"/>
</dbReference>